<keyword evidence="7" id="KW-0325">Glycoprotein</keyword>
<proteinExistence type="inferred from homology"/>
<dbReference type="EMBL" id="CAVLGL010000126">
    <property type="protein sequence ID" value="CAK1601445.1"/>
    <property type="molecule type" value="Genomic_DNA"/>
</dbReference>
<evidence type="ECO:0000256" key="9">
    <source>
        <dbReference type="SAM" id="Phobius"/>
    </source>
</evidence>
<evidence type="ECO:0000256" key="6">
    <source>
        <dbReference type="ARBA" id="ARBA00023136"/>
    </source>
</evidence>
<evidence type="ECO:0000256" key="3">
    <source>
        <dbReference type="ARBA" id="ARBA00022692"/>
    </source>
</evidence>
<dbReference type="PANTHER" id="PTHR12185">
    <property type="entry name" value="SID1 TRANSMEMBRANE FAMILY MEMEBER"/>
    <property type="match status" value="1"/>
</dbReference>
<feature type="transmembrane region" description="Helical" evidence="9">
    <location>
        <begin position="727"/>
        <end position="745"/>
    </location>
</feature>
<feature type="transmembrane region" description="Helical" evidence="9">
    <location>
        <begin position="694"/>
        <end position="715"/>
    </location>
</feature>
<dbReference type="Proteomes" id="UP001314205">
    <property type="component" value="Unassembled WGS sequence"/>
</dbReference>
<dbReference type="GO" id="GO:0051033">
    <property type="term" value="F:RNA transmembrane transporter activity"/>
    <property type="evidence" value="ECO:0007669"/>
    <property type="project" value="TreeGrafter"/>
</dbReference>
<gene>
    <name evidence="10" type="ORF">PARMNEM_LOCUS20087</name>
</gene>
<keyword evidence="11" id="KW-1185">Reference proteome</keyword>
<evidence type="ECO:0000256" key="8">
    <source>
        <dbReference type="SAM" id="MobiDB-lite"/>
    </source>
</evidence>
<feature type="region of interest" description="Disordered" evidence="8">
    <location>
        <begin position="520"/>
        <end position="547"/>
    </location>
</feature>
<keyword evidence="6 9" id="KW-0472">Membrane</keyword>
<organism evidence="10 11">
    <name type="scientific">Parnassius mnemosyne</name>
    <name type="common">clouded apollo</name>
    <dbReference type="NCBI Taxonomy" id="213953"/>
    <lineage>
        <taxon>Eukaryota</taxon>
        <taxon>Metazoa</taxon>
        <taxon>Ecdysozoa</taxon>
        <taxon>Arthropoda</taxon>
        <taxon>Hexapoda</taxon>
        <taxon>Insecta</taxon>
        <taxon>Pterygota</taxon>
        <taxon>Neoptera</taxon>
        <taxon>Endopterygota</taxon>
        <taxon>Lepidoptera</taxon>
        <taxon>Glossata</taxon>
        <taxon>Ditrysia</taxon>
        <taxon>Papilionoidea</taxon>
        <taxon>Papilionidae</taxon>
        <taxon>Parnassiinae</taxon>
        <taxon>Parnassini</taxon>
        <taxon>Parnassius</taxon>
        <taxon>Driopa</taxon>
    </lineage>
</organism>
<accession>A0AAV1M142</accession>
<feature type="transmembrane region" description="Helical" evidence="9">
    <location>
        <begin position="574"/>
        <end position="598"/>
    </location>
</feature>
<dbReference type="InterPro" id="IPR025958">
    <property type="entry name" value="SID1_TM_fam"/>
</dbReference>
<feature type="transmembrane region" description="Helical" evidence="9">
    <location>
        <begin position="751"/>
        <end position="773"/>
    </location>
</feature>
<keyword evidence="4" id="KW-0732">Signal</keyword>
<feature type="transmembrane region" description="Helical" evidence="9">
    <location>
        <begin position="628"/>
        <end position="646"/>
    </location>
</feature>
<evidence type="ECO:0000256" key="1">
    <source>
        <dbReference type="ARBA" id="ARBA00004141"/>
    </source>
</evidence>
<feature type="compositionally biased region" description="Low complexity" evidence="8">
    <location>
        <begin position="520"/>
        <end position="531"/>
    </location>
</feature>
<comment type="caution">
    <text evidence="10">The sequence shown here is derived from an EMBL/GenBank/DDBJ whole genome shotgun (WGS) entry which is preliminary data.</text>
</comment>
<feature type="region of interest" description="Disordered" evidence="8">
    <location>
        <begin position="451"/>
        <end position="503"/>
    </location>
</feature>
<dbReference type="GO" id="GO:0005886">
    <property type="term" value="C:plasma membrane"/>
    <property type="evidence" value="ECO:0007669"/>
    <property type="project" value="TreeGrafter"/>
</dbReference>
<dbReference type="PANTHER" id="PTHR12185:SF14">
    <property type="entry name" value="CHOLESTEROL UPTAKE PROTEIN 1"/>
    <property type="match status" value="1"/>
</dbReference>
<comment type="subcellular location">
    <subcellularLocation>
        <location evidence="1">Membrane</location>
        <topology evidence="1">Multi-pass membrane protein</topology>
    </subcellularLocation>
</comment>
<feature type="transmembrane region" description="Helical" evidence="9">
    <location>
        <begin position="799"/>
        <end position="822"/>
    </location>
</feature>
<sequence>MFNNRHWVFQQDSAPAHRAKSTQDWLAAREIDFIRHEDWPSSSTDLNPLDYKIWQHLEEKACSKPHPNLESLKTSLIKAAADIDMDLVQHLCTMFATVIWRVYAVLVAASAALSEITVVQMRLDYNVEYELQLNDTVEYILDFTPPETTESEEGVSWPTVLCVNSSGGDLAQPVLLTSRLRAGAITWQLPYESDSTTHFELERTLCPDDTAELDPNPNCGARSGGTVGRGAFSLHVSSSCGALLLHLVARRPQHWRLPFLSPVHLAATQTAPRVFHYQFEEGQQSVRLVVQSDDDICVSISIQNYSCPIAQTLEEISNTGLRMTVLRSGAVQLSRWRYPRGFLVVAVVLARQEACGEVGTDDSAWLWAAAVLGDQPAHHDSPPRTKLLTFTVEASLSRTQYAVAIGSTMALFLAFYVAFGALVLAQRWPPFHDLVRPTAVLADTSVIEEALPTQTNGAPATSTPARRRRGSNDTFDSSDGSSSEEEEESASASPIFPATPTSPTAQVALTTPVDPVSPVSPVSLVSPAASPHANGGTNTTDEQRAGPFGLPARLRLAALARRRERTLRARSDRYLYTLVTVAVFYALPVVQFVAVIHLMMNVSGSLDTCYYNFLCAHPAGLLHDFNHVFSNAGYLLLGALFLLQVQRRRARRRRRPRHQDYGIPAHYGLLSALGAAMMVVALMSASYHVCPNRLNFQFDTAFMYVLAVLSMVKVYQSRHPDVNARAHSTFAALAVLIAIVVWGVLGGGGPLLWGVWSALHVATFLLLSLRIYYVGQFRLEKESVAEAARELRRSARPLYSARLALLLLANALNWMLAAYGLVRQTSDFAGHMLQVLLGNTLLYMVAYLVLKLVQGERLRWYAWCWLAGAAAAWLPAIYLFLAGSADWAASPARSRLHNHRCKVMQFYDSHDLWHMLSAVALYFSFNAMLTWDDGLSAVKKSDIPVF</sequence>
<dbReference type="GO" id="GO:0005764">
    <property type="term" value="C:lysosome"/>
    <property type="evidence" value="ECO:0007669"/>
    <property type="project" value="TreeGrafter"/>
</dbReference>
<dbReference type="Gene3D" id="3.30.420.10">
    <property type="entry name" value="Ribonuclease H-like superfamily/Ribonuclease H"/>
    <property type="match status" value="1"/>
</dbReference>
<evidence type="ECO:0000256" key="4">
    <source>
        <dbReference type="ARBA" id="ARBA00022729"/>
    </source>
</evidence>
<reference evidence="10 11" key="1">
    <citation type="submission" date="2023-11" db="EMBL/GenBank/DDBJ databases">
        <authorList>
            <person name="Hedman E."/>
            <person name="Englund M."/>
            <person name="Stromberg M."/>
            <person name="Nyberg Akerstrom W."/>
            <person name="Nylinder S."/>
            <person name="Jareborg N."/>
            <person name="Kallberg Y."/>
            <person name="Kronander E."/>
        </authorList>
    </citation>
    <scope>NUCLEOTIDE SEQUENCE [LARGE SCALE GENOMIC DNA]</scope>
</reference>
<evidence type="ECO:0000256" key="7">
    <source>
        <dbReference type="ARBA" id="ARBA00023180"/>
    </source>
</evidence>
<comment type="similarity">
    <text evidence="2">Belongs to the SID1 family.</text>
</comment>
<feature type="transmembrane region" description="Helical" evidence="9">
    <location>
        <begin position="667"/>
        <end position="688"/>
    </location>
</feature>
<feature type="transmembrane region" description="Helical" evidence="9">
    <location>
        <begin position="401"/>
        <end position="424"/>
    </location>
</feature>
<dbReference type="InterPro" id="IPR036397">
    <property type="entry name" value="RNaseH_sf"/>
</dbReference>
<protein>
    <recommendedName>
        <fullName evidence="12">SID1 transmembrane family member 1</fullName>
    </recommendedName>
</protein>
<evidence type="ECO:0000256" key="5">
    <source>
        <dbReference type="ARBA" id="ARBA00022989"/>
    </source>
</evidence>
<keyword evidence="5 9" id="KW-1133">Transmembrane helix</keyword>
<feature type="transmembrane region" description="Helical" evidence="9">
    <location>
        <begin position="912"/>
        <end position="931"/>
    </location>
</feature>
<feature type="transmembrane region" description="Helical" evidence="9">
    <location>
        <begin position="862"/>
        <end position="881"/>
    </location>
</feature>
<evidence type="ECO:0000313" key="11">
    <source>
        <dbReference type="Proteomes" id="UP001314205"/>
    </source>
</evidence>
<dbReference type="Pfam" id="PF13965">
    <property type="entry name" value="SID-1_RNA_chan"/>
    <property type="match status" value="1"/>
</dbReference>
<name>A0AAV1M142_9NEOP</name>
<keyword evidence="3 9" id="KW-0812">Transmembrane</keyword>
<dbReference type="AlphaFoldDB" id="A0AAV1M142"/>
<feature type="transmembrane region" description="Helical" evidence="9">
    <location>
        <begin position="828"/>
        <end position="850"/>
    </location>
</feature>
<evidence type="ECO:0000256" key="2">
    <source>
        <dbReference type="ARBA" id="ARBA00006618"/>
    </source>
</evidence>
<evidence type="ECO:0000313" key="10">
    <source>
        <dbReference type="EMBL" id="CAK1601445.1"/>
    </source>
</evidence>
<evidence type="ECO:0008006" key="12">
    <source>
        <dbReference type="Google" id="ProtNLM"/>
    </source>
</evidence>
<dbReference type="GO" id="GO:0003725">
    <property type="term" value="F:double-stranded RNA binding"/>
    <property type="evidence" value="ECO:0007669"/>
    <property type="project" value="TreeGrafter"/>
</dbReference>